<evidence type="ECO:0000313" key="3">
    <source>
        <dbReference type="Proteomes" id="UP001207337"/>
    </source>
</evidence>
<comment type="caution">
    <text evidence="2">The sequence shown here is derived from an EMBL/GenBank/DDBJ whole genome shotgun (WGS) entry which is preliminary data.</text>
</comment>
<evidence type="ECO:0000313" key="2">
    <source>
        <dbReference type="EMBL" id="MCW9712635.1"/>
    </source>
</evidence>
<evidence type="ECO:0000256" key="1">
    <source>
        <dbReference type="SAM" id="MobiDB-lite"/>
    </source>
</evidence>
<protein>
    <submittedName>
        <fullName evidence="2">Uncharacterized protein</fullName>
    </submittedName>
</protein>
<sequence>MNTGILTSFIIGGLLLLSMIHLNNQALQNSTDVTLDLHNKTQIETIRKIIKQDFNRIGFGKNSKIKSFNPPHFINFSADVYGDGTSEVIWHFKKSVQVKETSNPDDRVLQRNGPVDKTGGSKPTKFRVVDFSITGFSDTEGENETTDKEKIKSLRINIVYESPESISSSGDYSKTVWQKLIVPNNLQL</sequence>
<organism evidence="2 3">
    <name type="scientific">Fodinibius salicampi</name>
    <dbReference type="NCBI Taxonomy" id="1920655"/>
    <lineage>
        <taxon>Bacteria</taxon>
        <taxon>Pseudomonadati</taxon>
        <taxon>Balneolota</taxon>
        <taxon>Balneolia</taxon>
        <taxon>Balneolales</taxon>
        <taxon>Balneolaceae</taxon>
        <taxon>Fodinibius</taxon>
    </lineage>
</organism>
<dbReference type="Proteomes" id="UP001207337">
    <property type="component" value="Unassembled WGS sequence"/>
</dbReference>
<name>A0ABT3PXP9_9BACT</name>
<accession>A0ABT3PXP9</accession>
<dbReference type="EMBL" id="JAJNDC010000001">
    <property type="protein sequence ID" value="MCW9712635.1"/>
    <property type="molecule type" value="Genomic_DNA"/>
</dbReference>
<gene>
    <name evidence="2" type="ORF">LQ318_06940</name>
</gene>
<reference evidence="2 3" key="1">
    <citation type="submission" date="2021-11" db="EMBL/GenBank/DDBJ databases">
        <title>Aliifidinibius sp. nov., a new bacterium isolated from saline soil.</title>
        <authorList>
            <person name="Galisteo C."/>
            <person name="De La Haba R."/>
            <person name="Sanchez-Porro C."/>
            <person name="Ventosa A."/>
        </authorList>
    </citation>
    <scope>NUCLEOTIDE SEQUENCE [LARGE SCALE GENOMIC DNA]</scope>
    <source>
        <strain evidence="2 3">KACC 190600</strain>
    </source>
</reference>
<proteinExistence type="predicted"/>
<keyword evidence="3" id="KW-1185">Reference proteome</keyword>
<dbReference type="RefSeq" id="WP_265788739.1">
    <property type="nucleotide sequence ID" value="NZ_BAABRS010000001.1"/>
</dbReference>
<feature type="region of interest" description="Disordered" evidence="1">
    <location>
        <begin position="103"/>
        <end position="122"/>
    </location>
</feature>